<dbReference type="EMBL" id="MN740389">
    <property type="protein sequence ID" value="QHU03926.1"/>
    <property type="molecule type" value="Genomic_DNA"/>
</dbReference>
<organism evidence="1">
    <name type="scientific">viral metagenome</name>
    <dbReference type="NCBI Taxonomy" id="1070528"/>
    <lineage>
        <taxon>unclassified sequences</taxon>
        <taxon>metagenomes</taxon>
        <taxon>organismal metagenomes</taxon>
    </lineage>
</organism>
<proteinExistence type="predicted"/>
<sequence length="228" mass="27347">MSHSAEYIHFIKSFLVNSCYMQYCNEINKLTDPSNYVFESNLLYYKNHKFVWDNVFSTINTNNLLKYYIYLSNKMEKYDQNRLSNVYEQITFQEYVDSMVNFNEIGYREHQKFVRSMQDVKFKNNMFNKYQKNSDLKTVKNHIVYIITLHLSKRSNFIGIYSEQEESDMDIMIDAIPYFNYISENGWSIDQIESGELHTDENQSISKININLLETKVLQQINRAFCIN</sequence>
<evidence type="ECO:0000313" key="1">
    <source>
        <dbReference type="EMBL" id="QHU03926.1"/>
    </source>
</evidence>
<accession>A0A6C0JGL0</accession>
<dbReference type="AlphaFoldDB" id="A0A6C0JGL0"/>
<name>A0A6C0JGL0_9ZZZZ</name>
<reference evidence="1" key="1">
    <citation type="journal article" date="2020" name="Nature">
        <title>Giant virus diversity and host interactions through global metagenomics.</title>
        <authorList>
            <person name="Schulz F."/>
            <person name="Roux S."/>
            <person name="Paez-Espino D."/>
            <person name="Jungbluth S."/>
            <person name="Walsh D.A."/>
            <person name="Denef V.J."/>
            <person name="McMahon K.D."/>
            <person name="Konstantinidis K.T."/>
            <person name="Eloe-Fadrosh E.A."/>
            <person name="Kyrpides N.C."/>
            <person name="Woyke T."/>
        </authorList>
    </citation>
    <scope>NUCLEOTIDE SEQUENCE</scope>
    <source>
        <strain evidence="1">GVMAG-M-3300027708-20</strain>
    </source>
</reference>
<protein>
    <submittedName>
        <fullName evidence="1">Uncharacterized protein</fullName>
    </submittedName>
</protein>